<evidence type="ECO:0000313" key="2">
    <source>
        <dbReference type="EMBL" id="KAH7134548.1"/>
    </source>
</evidence>
<feature type="compositionally biased region" description="Basic residues" evidence="1">
    <location>
        <begin position="440"/>
        <end position="454"/>
    </location>
</feature>
<organism evidence="2 3">
    <name type="scientific">Dactylonectria estremocensis</name>
    <dbReference type="NCBI Taxonomy" id="1079267"/>
    <lineage>
        <taxon>Eukaryota</taxon>
        <taxon>Fungi</taxon>
        <taxon>Dikarya</taxon>
        <taxon>Ascomycota</taxon>
        <taxon>Pezizomycotina</taxon>
        <taxon>Sordariomycetes</taxon>
        <taxon>Hypocreomycetidae</taxon>
        <taxon>Hypocreales</taxon>
        <taxon>Nectriaceae</taxon>
        <taxon>Dactylonectria</taxon>
    </lineage>
</organism>
<keyword evidence="3" id="KW-1185">Reference proteome</keyword>
<dbReference type="EMBL" id="JAGMUU010000017">
    <property type="protein sequence ID" value="KAH7134548.1"/>
    <property type="molecule type" value="Genomic_DNA"/>
</dbReference>
<gene>
    <name evidence="2" type="ORF">B0J13DRAFT_641074</name>
</gene>
<comment type="caution">
    <text evidence="2">The sequence shown here is derived from an EMBL/GenBank/DDBJ whole genome shotgun (WGS) entry which is preliminary data.</text>
</comment>
<sequence>MPEGFSLRDLEGSRHFVGPDFIGGLNMSVNKKEQPFWLEREKDYPSLLKWISLQPIVFYDVLDRRAWLVDSASALLHLVRILLYLDEHDPESTHDWVFDASKFKDQWDTCTGRHAVLKTLKNWDNLDLNLYVISKRILNGQSVAEHLKLETRVKKILHSIEILIDVQVKLASKDGIRIPQTLDPQRSVTGFDILDVISPLGPVRTRMQHIETWGPGWRGLLPAVGITTIFRNGFRNLICPNDPSSVCSKWKCVLTGSDCLATSVLTLQMLHERRLTRMEPGLGVGELTKKVVWLSSSDPLRACQCVETLGACHVSPVQFLVPKRSWDPRITSRPMTPVDVGGLGQQGAVIFGHMVLLGHGREGKDTTREDQDGDQGGQSVVDSVSTRTQRRRDKAMGPSTTGSTADSCITQPSSAEASIDNIEQVRSEGGEGSSVDNPSKRTKTLQKLQKWIRK</sequence>
<feature type="compositionally biased region" description="Polar residues" evidence="1">
    <location>
        <begin position="398"/>
        <end position="416"/>
    </location>
</feature>
<proteinExistence type="predicted"/>
<protein>
    <submittedName>
        <fullName evidence="2">Uncharacterized protein</fullName>
    </submittedName>
</protein>
<reference evidence="2" key="1">
    <citation type="journal article" date="2021" name="Nat. Commun.">
        <title>Genetic determinants of endophytism in the Arabidopsis root mycobiome.</title>
        <authorList>
            <person name="Mesny F."/>
            <person name="Miyauchi S."/>
            <person name="Thiergart T."/>
            <person name="Pickel B."/>
            <person name="Atanasova L."/>
            <person name="Karlsson M."/>
            <person name="Huettel B."/>
            <person name="Barry K.W."/>
            <person name="Haridas S."/>
            <person name="Chen C."/>
            <person name="Bauer D."/>
            <person name="Andreopoulos W."/>
            <person name="Pangilinan J."/>
            <person name="LaButti K."/>
            <person name="Riley R."/>
            <person name="Lipzen A."/>
            <person name="Clum A."/>
            <person name="Drula E."/>
            <person name="Henrissat B."/>
            <person name="Kohler A."/>
            <person name="Grigoriev I.V."/>
            <person name="Martin F.M."/>
            <person name="Hacquard S."/>
        </authorList>
    </citation>
    <scope>NUCLEOTIDE SEQUENCE</scope>
    <source>
        <strain evidence="2">MPI-CAGE-AT-0021</strain>
    </source>
</reference>
<dbReference type="OrthoDB" id="1658288at2759"/>
<evidence type="ECO:0000256" key="1">
    <source>
        <dbReference type="SAM" id="MobiDB-lite"/>
    </source>
</evidence>
<feature type="compositionally biased region" description="Polar residues" evidence="1">
    <location>
        <begin position="377"/>
        <end position="387"/>
    </location>
</feature>
<feature type="compositionally biased region" description="Basic and acidic residues" evidence="1">
    <location>
        <begin position="361"/>
        <end position="370"/>
    </location>
</feature>
<dbReference type="Proteomes" id="UP000717696">
    <property type="component" value="Unassembled WGS sequence"/>
</dbReference>
<dbReference type="AlphaFoldDB" id="A0A9P9EBF0"/>
<feature type="region of interest" description="Disordered" evidence="1">
    <location>
        <begin position="361"/>
        <end position="454"/>
    </location>
</feature>
<evidence type="ECO:0000313" key="3">
    <source>
        <dbReference type="Proteomes" id="UP000717696"/>
    </source>
</evidence>
<accession>A0A9P9EBF0</accession>
<name>A0A9P9EBF0_9HYPO</name>